<keyword evidence="1" id="KW-1133">Transmembrane helix</keyword>
<keyword evidence="1" id="KW-0812">Transmembrane</keyword>
<dbReference type="EMBL" id="QTUA01000001">
    <property type="protein sequence ID" value="REF30418.1"/>
    <property type="molecule type" value="Genomic_DNA"/>
</dbReference>
<keyword evidence="3" id="KW-1185">Reference proteome</keyword>
<protein>
    <submittedName>
        <fullName evidence="2">Uncharacterized protein</fullName>
    </submittedName>
</protein>
<keyword evidence="1" id="KW-0472">Membrane</keyword>
<name>A0A3D9ULU3_9MICO</name>
<dbReference type="AlphaFoldDB" id="A0A3D9ULU3"/>
<evidence type="ECO:0000313" key="3">
    <source>
        <dbReference type="Proteomes" id="UP000256253"/>
    </source>
</evidence>
<sequence length="61" mass="6903">MKWVNLIPLLIFTALIVGVIFVVRPRARRSRHAAWEKAGLLPHQVDPDSVRNDDGPTDDDN</sequence>
<accession>A0A3D9ULU3</accession>
<dbReference type="RefSeq" id="WP_147301345.1">
    <property type="nucleotide sequence ID" value="NZ_QTUA01000001.1"/>
</dbReference>
<evidence type="ECO:0000256" key="1">
    <source>
        <dbReference type="SAM" id="Phobius"/>
    </source>
</evidence>
<dbReference type="Proteomes" id="UP000256253">
    <property type="component" value="Unassembled WGS sequence"/>
</dbReference>
<comment type="caution">
    <text evidence="2">The sequence shown here is derived from an EMBL/GenBank/DDBJ whole genome shotgun (WGS) entry which is preliminary data.</text>
</comment>
<reference evidence="2 3" key="1">
    <citation type="submission" date="2018-08" db="EMBL/GenBank/DDBJ databases">
        <title>Sequencing the genomes of 1000 actinobacteria strains.</title>
        <authorList>
            <person name="Klenk H.-P."/>
        </authorList>
    </citation>
    <scope>NUCLEOTIDE SEQUENCE [LARGE SCALE GENOMIC DNA]</scope>
    <source>
        <strain evidence="2 3">DSM 22967</strain>
    </source>
</reference>
<dbReference type="OrthoDB" id="5150192at2"/>
<gene>
    <name evidence="2" type="ORF">DFJ65_1424</name>
</gene>
<feature type="transmembrane region" description="Helical" evidence="1">
    <location>
        <begin position="6"/>
        <end position="23"/>
    </location>
</feature>
<evidence type="ECO:0000313" key="2">
    <source>
        <dbReference type="EMBL" id="REF30418.1"/>
    </source>
</evidence>
<proteinExistence type="predicted"/>
<organism evidence="2 3">
    <name type="scientific">Calidifontibacter indicus</name>
    <dbReference type="NCBI Taxonomy" id="419650"/>
    <lineage>
        <taxon>Bacteria</taxon>
        <taxon>Bacillati</taxon>
        <taxon>Actinomycetota</taxon>
        <taxon>Actinomycetes</taxon>
        <taxon>Micrococcales</taxon>
        <taxon>Dermacoccaceae</taxon>
        <taxon>Calidifontibacter</taxon>
    </lineage>
</organism>